<feature type="DNA-binding region" description="H-T-H motif" evidence="4">
    <location>
        <begin position="38"/>
        <end position="57"/>
    </location>
</feature>
<dbReference type="EMBL" id="FORP01000011">
    <property type="protein sequence ID" value="SFJ95166.1"/>
    <property type="molecule type" value="Genomic_DNA"/>
</dbReference>
<dbReference type="GO" id="GO:0003700">
    <property type="term" value="F:DNA-binding transcription factor activity"/>
    <property type="evidence" value="ECO:0007669"/>
    <property type="project" value="TreeGrafter"/>
</dbReference>
<evidence type="ECO:0000313" key="6">
    <source>
        <dbReference type="EMBL" id="SFJ95166.1"/>
    </source>
</evidence>
<evidence type="ECO:0000256" key="3">
    <source>
        <dbReference type="ARBA" id="ARBA00023163"/>
    </source>
</evidence>
<dbReference type="PANTHER" id="PTHR30055">
    <property type="entry name" value="HTH-TYPE TRANSCRIPTIONAL REGULATOR RUTR"/>
    <property type="match status" value="1"/>
</dbReference>
<proteinExistence type="predicted"/>
<dbReference type="SUPFAM" id="SSF48498">
    <property type="entry name" value="Tetracyclin repressor-like, C-terminal domain"/>
    <property type="match status" value="1"/>
</dbReference>
<dbReference type="InterPro" id="IPR011075">
    <property type="entry name" value="TetR_C"/>
</dbReference>
<dbReference type="PANTHER" id="PTHR30055:SF148">
    <property type="entry name" value="TETR-FAMILY TRANSCRIPTIONAL REGULATOR"/>
    <property type="match status" value="1"/>
</dbReference>
<dbReference type="InterPro" id="IPR050109">
    <property type="entry name" value="HTH-type_TetR-like_transc_reg"/>
</dbReference>
<name>A0A1I3VLG7_9PSEU</name>
<dbReference type="OrthoDB" id="9796019at2"/>
<dbReference type="PRINTS" id="PR00455">
    <property type="entry name" value="HTHTETR"/>
</dbReference>
<dbReference type="InterPro" id="IPR009057">
    <property type="entry name" value="Homeodomain-like_sf"/>
</dbReference>
<dbReference type="PROSITE" id="PS50977">
    <property type="entry name" value="HTH_TETR_2"/>
    <property type="match status" value="1"/>
</dbReference>
<gene>
    <name evidence="6" type="ORF">SAMN05421835_11139</name>
</gene>
<dbReference type="AlphaFoldDB" id="A0A1I3VLG7"/>
<evidence type="ECO:0000256" key="1">
    <source>
        <dbReference type="ARBA" id="ARBA00023015"/>
    </source>
</evidence>
<keyword evidence="3" id="KW-0804">Transcription</keyword>
<protein>
    <submittedName>
        <fullName evidence="6">DNA-binding transcriptional regulator, AcrR family</fullName>
    </submittedName>
</protein>
<sequence length="208" mass="22975">MAEQPKRARPGGRTAAVRQRILRATIELVAKHGTEHLNYEEIARTAGVNRVTLHRNWPSRNDLLRDALAEFASESIPLRDTGNLVADLTDYLCTMARTGQSTVGRALLQAAMHSGDEPVIRELGLQLLDNRLPEVQALLDRATARGEIPRVDAVFINQMLSGPVHLHLTRGRTPFERADAQRIVDFVLAGARATATEPDVHKGRTRAT</sequence>
<dbReference type="Pfam" id="PF00440">
    <property type="entry name" value="TetR_N"/>
    <property type="match status" value="1"/>
</dbReference>
<evidence type="ECO:0000313" key="7">
    <source>
        <dbReference type="Proteomes" id="UP000199025"/>
    </source>
</evidence>
<dbReference type="Pfam" id="PF16859">
    <property type="entry name" value="TetR_C_11"/>
    <property type="match status" value="1"/>
</dbReference>
<dbReference type="Proteomes" id="UP000199025">
    <property type="component" value="Unassembled WGS sequence"/>
</dbReference>
<dbReference type="Gene3D" id="1.10.10.60">
    <property type="entry name" value="Homeodomain-like"/>
    <property type="match status" value="1"/>
</dbReference>
<keyword evidence="1" id="KW-0805">Transcription regulation</keyword>
<evidence type="ECO:0000256" key="2">
    <source>
        <dbReference type="ARBA" id="ARBA00023125"/>
    </source>
</evidence>
<dbReference type="InterPro" id="IPR036271">
    <property type="entry name" value="Tet_transcr_reg_TetR-rel_C_sf"/>
</dbReference>
<dbReference type="GO" id="GO:0000976">
    <property type="term" value="F:transcription cis-regulatory region binding"/>
    <property type="evidence" value="ECO:0007669"/>
    <property type="project" value="TreeGrafter"/>
</dbReference>
<evidence type="ECO:0000259" key="5">
    <source>
        <dbReference type="PROSITE" id="PS50977"/>
    </source>
</evidence>
<dbReference type="STRING" id="115433.SAMN05421835_11139"/>
<accession>A0A1I3VLG7</accession>
<dbReference type="InterPro" id="IPR001647">
    <property type="entry name" value="HTH_TetR"/>
</dbReference>
<evidence type="ECO:0000256" key="4">
    <source>
        <dbReference type="PROSITE-ProRule" id="PRU00335"/>
    </source>
</evidence>
<dbReference type="SUPFAM" id="SSF46689">
    <property type="entry name" value="Homeodomain-like"/>
    <property type="match status" value="1"/>
</dbReference>
<keyword evidence="2 4" id="KW-0238">DNA-binding</keyword>
<feature type="domain" description="HTH tetR-type" evidence="5">
    <location>
        <begin position="15"/>
        <end position="75"/>
    </location>
</feature>
<dbReference type="RefSeq" id="WP_091509499.1">
    <property type="nucleotide sequence ID" value="NZ_CBDQZW010000005.1"/>
</dbReference>
<reference evidence="6 7" key="1">
    <citation type="submission" date="2016-10" db="EMBL/GenBank/DDBJ databases">
        <authorList>
            <person name="de Groot N.N."/>
        </authorList>
    </citation>
    <scope>NUCLEOTIDE SEQUENCE [LARGE SCALE GENOMIC DNA]</scope>
    <source>
        <strain evidence="6 7">DSM 44468</strain>
    </source>
</reference>
<keyword evidence="7" id="KW-1185">Reference proteome</keyword>
<organism evidence="6 7">
    <name type="scientific">Amycolatopsis sacchari</name>
    <dbReference type="NCBI Taxonomy" id="115433"/>
    <lineage>
        <taxon>Bacteria</taxon>
        <taxon>Bacillati</taxon>
        <taxon>Actinomycetota</taxon>
        <taxon>Actinomycetes</taxon>
        <taxon>Pseudonocardiales</taxon>
        <taxon>Pseudonocardiaceae</taxon>
        <taxon>Amycolatopsis</taxon>
    </lineage>
</organism>
<dbReference type="Gene3D" id="1.10.357.10">
    <property type="entry name" value="Tetracycline Repressor, domain 2"/>
    <property type="match status" value="1"/>
</dbReference>